<organism evidence="6 7">
    <name type="scientific">Candidatus Dehalogenimonas loeffleri</name>
    <dbReference type="NCBI Taxonomy" id="3127115"/>
    <lineage>
        <taxon>Bacteria</taxon>
        <taxon>Bacillati</taxon>
        <taxon>Chloroflexota</taxon>
        <taxon>Dehalococcoidia</taxon>
        <taxon>Dehalococcoidales</taxon>
        <taxon>Dehalococcoidaceae</taxon>
        <taxon>Dehalogenimonas</taxon>
    </lineage>
</organism>
<accession>A0ABZ2J135</accession>
<reference evidence="6 7" key="1">
    <citation type="submission" date="2024-03" db="EMBL/GenBank/DDBJ databases">
        <title>A Dehalogenimonas Isolated from Estuarine Sediments Dihaloeliminates Chlorinated Alkanes.</title>
        <authorList>
            <person name="Yang Y."/>
            <person name="Wang H."/>
        </authorList>
    </citation>
    <scope>NUCLEOTIDE SEQUENCE [LARGE SCALE GENOMIC DNA]</scope>
    <source>
        <strain evidence="6 7">W</strain>
    </source>
</reference>
<keyword evidence="3" id="KW-0249">Electron transport</keyword>
<evidence type="ECO:0000259" key="4">
    <source>
        <dbReference type="PROSITE" id="PS50903"/>
    </source>
</evidence>
<gene>
    <name evidence="6" type="ORF">V8247_05070</name>
</gene>
<evidence type="ECO:0000256" key="1">
    <source>
        <dbReference type="ARBA" id="ARBA00001965"/>
    </source>
</evidence>
<dbReference type="Pfam" id="PF02915">
    <property type="entry name" value="Rubrerythrin"/>
    <property type="match status" value="1"/>
</dbReference>
<dbReference type="Proteomes" id="UP001375370">
    <property type="component" value="Chromosome"/>
</dbReference>
<dbReference type="CDD" id="cd01041">
    <property type="entry name" value="Rubrerythrin"/>
    <property type="match status" value="1"/>
</dbReference>
<dbReference type="Gene3D" id="1.20.1260.10">
    <property type="match status" value="1"/>
</dbReference>
<dbReference type="PROSITE" id="PS50905">
    <property type="entry name" value="FERRITIN_LIKE"/>
    <property type="match status" value="1"/>
</dbReference>
<dbReference type="InterPro" id="IPR009040">
    <property type="entry name" value="Ferritin-like_diiron"/>
</dbReference>
<keyword evidence="7" id="KW-1185">Reference proteome</keyword>
<evidence type="ECO:0000256" key="3">
    <source>
        <dbReference type="ARBA" id="ARBA00022982"/>
    </source>
</evidence>
<evidence type="ECO:0000256" key="2">
    <source>
        <dbReference type="ARBA" id="ARBA00022448"/>
    </source>
</evidence>
<dbReference type="InterPro" id="IPR012347">
    <property type="entry name" value="Ferritin-like"/>
</dbReference>
<feature type="domain" description="Rubredoxin-like" evidence="4">
    <location>
        <begin position="133"/>
        <end position="165"/>
    </location>
</feature>
<evidence type="ECO:0000313" key="6">
    <source>
        <dbReference type="EMBL" id="WWX24641.1"/>
    </source>
</evidence>
<feature type="domain" description="Ferritin-like diiron" evidence="5">
    <location>
        <begin position="1"/>
        <end position="128"/>
    </location>
</feature>
<dbReference type="SUPFAM" id="SSF47240">
    <property type="entry name" value="Ferritin-like"/>
    <property type="match status" value="1"/>
</dbReference>
<dbReference type="InterPro" id="IPR003251">
    <property type="entry name" value="Rr_diiron-bd_dom"/>
</dbReference>
<comment type="cofactor">
    <cofactor evidence="1">
        <name>Fe(3+)</name>
        <dbReference type="ChEBI" id="CHEBI:29034"/>
    </cofactor>
</comment>
<dbReference type="PROSITE" id="PS50903">
    <property type="entry name" value="RUBREDOXIN_LIKE"/>
    <property type="match status" value="1"/>
</dbReference>
<protein>
    <submittedName>
        <fullName evidence="6">Rubrerythrin family protein</fullName>
    </submittedName>
</protein>
<dbReference type="Gene3D" id="2.20.28.10">
    <property type="match status" value="1"/>
</dbReference>
<keyword evidence="2" id="KW-0813">Transport</keyword>
<dbReference type="InterPro" id="IPR009078">
    <property type="entry name" value="Ferritin-like_SF"/>
</dbReference>
<dbReference type="PANTHER" id="PTHR33746">
    <property type="entry name" value="RUBRERYTHRIN"/>
    <property type="match status" value="1"/>
</dbReference>
<dbReference type="EMBL" id="CP146612">
    <property type="protein sequence ID" value="WWX24641.1"/>
    <property type="molecule type" value="Genomic_DNA"/>
</dbReference>
<dbReference type="InterPro" id="IPR052753">
    <property type="entry name" value="Rbr2/Nigerythrin"/>
</dbReference>
<dbReference type="SUPFAM" id="SSF57802">
    <property type="entry name" value="Rubredoxin-like"/>
    <property type="match status" value="1"/>
</dbReference>
<dbReference type="PANTHER" id="PTHR33746:SF4">
    <property type="entry name" value="RUBRERYTHRIN"/>
    <property type="match status" value="1"/>
</dbReference>
<proteinExistence type="predicted"/>
<name>A0ABZ2J135_9CHLR</name>
<evidence type="ECO:0000259" key="5">
    <source>
        <dbReference type="PROSITE" id="PS50905"/>
    </source>
</evidence>
<dbReference type="RefSeq" id="WP_338736754.1">
    <property type="nucleotide sequence ID" value="NZ_CP146612.1"/>
</dbReference>
<dbReference type="Pfam" id="PF21349">
    <property type="entry name" value="RUBY_RBDX"/>
    <property type="match status" value="1"/>
</dbReference>
<evidence type="ECO:0000313" key="7">
    <source>
        <dbReference type="Proteomes" id="UP001375370"/>
    </source>
</evidence>
<dbReference type="InterPro" id="IPR024934">
    <property type="entry name" value="Rubredoxin-like_dom"/>
</dbReference>
<dbReference type="InterPro" id="IPR048574">
    <property type="entry name" value="RUBY_RBDX"/>
</dbReference>
<sequence>MGNTEQNLAAAFAGESQASRKYLFFAEKAETEGLPQIARLFRAASEAETVHARNHLRVIKGIEDTSSNLKAAISGEQHEFSSMYPDFIEQARKEGQERAELSFQSANAVEKIHHSLFQKALNDVGLGMKIEEKPYFVCQVCGNTVLEVPDNCPICNAPRTSFKKVD</sequence>